<dbReference type="InterPro" id="IPR036236">
    <property type="entry name" value="Znf_C2H2_sf"/>
</dbReference>
<dbReference type="PANTHER" id="PTHR16465">
    <property type="entry name" value="NUCLEASE-RELATED"/>
    <property type="match status" value="1"/>
</dbReference>
<evidence type="ECO:0000256" key="5">
    <source>
        <dbReference type="ARBA" id="ARBA00022771"/>
    </source>
</evidence>
<evidence type="ECO:0000313" key="15">
    <source>
        <dbReference type="Proteomes" id="UP000007110"/>
    </source>
</evidence>
<feature type="domain" description="C3H1-type" evidence="13">
    <location>
        <begin position="51"/>
        <end position="79"/>
    </location>
</feature>
<evidence type="ECO:0000313" key="14">
    <source>
        <dbReference type="EnsemblMetazoa" id="XP_780288"/>
    </source>
</evidence>
<dbReference type="Pfam" id="PF06220">
    <property type="entry name" value="zf-U1"/>
    <property type="match status" value="1"/>
</dbReference>
<dbReference type="FunCoup" id="A0A7M7RCI8">
    <property type="interactions" value="336"/>
</dbReference>
<dbReference type="GO" id="GO:0008380">
    <property type="term" value="P:RNA splicing"/>
    <property type="evidence" value="ECO:0007669"/>
    <property type="project" value="UniProtKB-KW"/>
</dbReference>
<evidence type="ECO:0000256" key="1">
    <source>
        <dbReference type="ARBA" id="ARBA00004123"/>
    </source>
</evidence>
<feature type="region of interest" description="Disordered" evidence="12">
    <location>
        <begin position="116"/>
        <end position="184"/>
    </location>
</feature>
<evidence type="ECO:0000256" key="11">
    <source>
        <dbReference type="PROSITE-ProRule" id="PRU00723"/>
    </source>
</evidence>
<proteinExistence type="predicted"/>
<dbReference type="Gene3D" id="3.30.160.60">
    <property type="entry name" value="Classic Zinc Finger"/>
    <property type="match status" value="1"/>
</dbReference>
<dbReference type="KEGG" id="spu:574797"/>
<keyword evidence="7" id="KW-0508">mRNA splicing</keyword>
<keyword evidence="4" id="KW-0747">Spliceosome</keyword>
<evidence type="ECO:0000256" key="8">
    <source>
        <dbReference type="ARBA" id="ARBA00023242"/>
    </source>
</evidence>
<keyword evidence="15" id="KW-1185">Reference proteome</keyword>
<dbReference type="GO" id="GO:0008270">
    <property type="term" value="F:zinc ion binding"/>
    <property type="evidence" value="ECO:0007669"/>
    <property type="project" value="UniProtKB-KW"/>
</dbReference>
<sequence>MGKRYYCDYCDKTFADNSQNRKKHLNGVVHDRLRKLHYSLFREPEDILSEEKAKIACLKLKQSGFCTFEGSCRYSHLTPEKERELLEKIEAKKLAAQAAEDLAADLPEPSLDDWLAKRSKRKKNKDTTSSSTSSSEGVHPSGGSAVFKDMEFSLPPELQNIPDLPPSMIPPSSECFTETAEWGS</sequence>
<keyword evidence="8" id="KW-0539">Nucleus</keyword>
<evidence type="ECO:0000256" key="6">
    <source>
        <dbReference type="ARBA" id="ARBA00022833"/>
    </source>
</evidence>
<protein>
    <recommendedName>
        <fullName evidence="9">Zinc finger matrin-type protein 5</fullName>
    </recommendedName>
    <alternativeName>
        <fullName evidence="10">U11/U12 small nuclear ribonucleoprotein 20 kDa protein</fullName>
    </alternativeName>
</protein>
<dbReference type="GO" id="GO:0005689">
    <property type="term" value="C:U12-type spliceosomal complex"/>
    <property type="evidence" value="ECO:0000318"/>
    <property type="project" value="GO_Central"/>
</dbReference>
<dbReference type="EnsemblMetazoa" id="XM_775195">
    <property type="protein sequence ID" value="XP_780288"/>
    <property type="gene ID" value="LOC574797"/>
</dbReference>
<dbReference type="AlphaFoldDB" id="A0A7M7RCI8"/>
<keyword evidence="6 11" id="KW-0862">Zinc</keyword>
<dbReference type="OrthoDB" id="2417221at2759"/>
<dbReference type="CTD" id="55954"/>
<evidence type="ECO:0000259" key="13">
    <source>
        <dbReference type="PROSITE" id="PS50103"/>
    </source>
</evidence>
<evidence type="ECO:0000256" key="10">
    <source>
        <dbReference type="ARBA" id="ARBA00076547"/>
    </source>
</evidence>
<dbReference type="Proteomes" id="UP000007110">
    <property type="component" value="Unassembled WGS sequence"/>
</dbReference>
<reference evidence="15" key="1">
    <citation type="submission" date="2015-02" db="EMBL/GenBank/DDBJ databases">
        <title>Genome sequencing for Strongylocentrotus purpuratus.</title>
        <authorList>
            <person name="Murali S."/>
            <person name="Liu Y."/>
            <person name="Vee V."/>
            <person name="English A."/>
            <person name="Wang M."/>
            <person name="Skinner E."/>
            <person name="Han Y."/>
            <person name="Muzny D.M."/>
            <person name="Worley K.C."/>
            <person name="Gibbs R.A."/>
        </authorList>
    </citation>
    <scope>NUCLEOTIDE SEQUENCE</scope>
</reference>
<dbReference type="GO" id="GO:0006397">
    <property type="term" value="P:mRNA processing"/>
    <property type="evidence" value="ECO:0007669"/>
    <property type="project" value="UniProtKB-KW"/>
</dbReference>
<evidence type="ECO:0000256" key="9">
    <source>
        <dbReference type="ARBA" id="ARBA00067764"/>
    </source>
</evidence>
<comment type="subcellular location">
    <subcellularLocation>
        <location evidence="1">Nucleus</location>
    </subcellularLocation>
</comment>
<organism evidence="14 15">
    <name type="scientific">Strongylocentrotus purpuratus</name>
    <name type="common">Purple sea urchin</name>
    <dbReference type="NCBI Taxonomy" id="7668"/>
    <lineage>
        <taxon>Eukaryota</taxon>
        <taxon>Metazoa</taxon>
        <taxon>Echinodermata</taxon>
        <taxon>Eleutherozoa</taxon>
        <taxon>Echinozoa</taxon>
        <taxon>Echinoidea</taxon>
        <taxon>Euechinoidea</taxon>
        <taxon>Echinacea</taxon>
        <taxon>Camarodonta</taxon>
        <taxon>Echinidea</taxon>
        <taxon>Strongylocentrotidae</taxon>
        <taxon>Strongylocentrotus</taxon>
    </lineage>
</organism>
<feature type="zinc finger region" description="C3H1-type" evidence="11">
    <location>
        <begin position="51"/>
        <end position="79"/>
    </location>
</feature>
<dbReference type="InterPro" id="IPR013085">
    <property type="entry name" value="U1-CZ_Znf_C2H2"/>
</dbReference>
<dbReference type="PROSITE" id="PS50103">
    <property type="entry name" value="ZF_C3H1"/>
    <property type="match status" value="1"/>
</dbReference>
<evidence type="ECO:0000256" key="2">
    <source>
        <dbReference type="ARBA" id="ARBA00022664"/>
    </source>
</evidence>
<evidence type="ECO:0000256" key="7">
    <source>
        <dbReference type="ARBA" id="ARBA00023187"/>
    </source>
</evidence>
<keyword evidence="5 11" id="KW-0863">Zinc-finger</keyword>
<dbReference type="InParanoid" id="A0A7M7RCI8"/>
<dbReference type="GeneID" id="574797"/>
<evidence type="ECO:0000256" key="12">
    <source>
        <dbReference type="SAM" id="MobiDB-lite"/>
    </source>
</evidence>
<dbReference type="OMA" id="DYCCCFM"/>
<reference evidence="14" key="2">
    <citation type="submission" date="2021-01" db="UniProtKB">
        <authorList>
            <consortium name="EnsemblMetazoa"/>
        </authorList>
    </citation>
    <scope>IDENTIFICATION</scope>
</reference>
<keyword evidence="2" id="KW-0507">mRNA processing</keyword>
<dbReference type="FunFam" id="3.30.160.60:FF:000741">
    <property type="entry name" value="Zinc finger matrin-type protein 5"/>
    <property type="match status" value="1"/>
</dbReference>
<name>A0A7M7RCI8_STRPU</name>
<evidence type="ECO:0000256" key="4">
    <source>
        <dbReference type="ARBA" id="ARBA00022728"/>
    </source>
</evidence>
<dbReference type="RefSeq" id="XP_780288.2">
    <property type="nucleotide sequence ID" value="XM_775195.5"/>
</dbReference>
<accession>A0A7M7RCI8</accession>
<dbReference type="SUPFAM" id="SSF57667">
    <property type="entry name" value="beta-beta-alpha zinc fingers"/>
    <property type="match status" value="1"/>
</dbReference>
<dbReference type="PANTHER" id="PTHR16465:SF0">
    <property type="entry name" value="ZINC FINGER MATRIN-TYPE PROTEIN 5"/>
    <property type="match status" value="1"/>
</dbReference>
<dbReference type="InterPro" id="IPR000571">
    <property type="entry name" value="Znf_CCCH"/>
</dbReference>
<keyword evidence="3 11" id="KW-0479">Metal-binding</keyword>
<evidence type="ECO:0000256" key="3">
    <source>
        <dbReference type="ARBA" id="ARBA00022723"/>
    </source>
</evidence>